<proteinExistence type="predicted"/>
<evidence type="ECO:0000313" key="1">
    <source>
        <dbReference type="EMBL" id="GJD93634.1"/>
    </source>
</evidence>
<comment type="caution">
    <text evidence="1">The sequence shown here is derived from an EMBL/GenBank/DDBJ whole genome shotgun (WGS) entry which is preliminary data.</text>
</comment>
<organism evidence="1 2">
    <name type="scientific">Methylobacterium iners</name>
    <dbReference type="NCBI Taxonomy" id="418707"/>
    <lineage>
        <taxon>Bacteria</taxon>
        <taxon>Pseudomonadati</taxon>
        <taxon>Pseudomonadota</taxon>
        <taxon>Alphaproteobacteria</taxon>
        <taxon>Hyphomicrobiales</taxon>
        <taxon>Methylobacteriaceae</taxon>
        <taxon>Methylobacterium</taxon>
    </lineage>
</organism>
<sequence length="99" mass="10507">MARFIAIEKGTGRVYGDTARFGQAGNVGSPVDAVFLFDRQHGRAPRGFGHVGRTSPSASYDVYEIEPSGSSRATVSESDAQALVDEHGTWAAALVTYNS</sequence>
<accession>A0ABQ4RTT8</accession>
<dbReference type="RefSeq" id="WP_238242833.1">
    <property type="nucleotide sequence ID" value="NZ_BPQP01000012.1"/>
</dbReference>
<evidence type="ECO:0000313" key="2">
    <source>
        <dbReference type="Proteomes" id="UP001055125"/>
    </source>
</evidence>
<reference evidence="1" key="1">
    <citation type="journal article" date="2021" name="Front. Microbiol.">
        <title>Comprehensive Comparative Genomics and Phenotyping of Methylobacterium Species.</title>
        <authorList>
            <person name="Alessa O."/>
            <person name="Ogura Y."/>
            <person name="Fujitani Y."/>
            <person name="Takami H."/>
            <person name="Hayashi T."/>
            <person name="Sahin N."/>
            <person name="Tani A."/>
        </authorList>
    </citation>
    <scope>NUCLEOTIDE SEQUENCE</scope>
    <source>
        <strain evidence="1">DSM 19015</strain>
    </source>
</reference>
<name>A0ABQ4RTT8_9HYPH</name>
<keyword evidence="2" id="KW-1185">Reference proteome</keyword>
<dbReference type="Proteomes" id="UP001055125">
    <property type="component" value="Unassembled WGS sequence"/>
</dbReference>
<dbReference type="EMBL" id="BPQP01000012">
    <property type="protein sequence ID" value="GJD93634.1"/>
    <property type="molecule type" value="Genomic_DNA"/>
</dbReference>
<gene>
    <name evidence="1" type="ORF">OCOJLMKI_0830</name>
</gene>
<reference evidence="1" key="2">
    <citation type="submission" date="2021-08" db="EMBL/GenBank/DDBJ databases">
        <authorList>
            <person name="Tani A."/>
            <person name="Ola A."/>
            <person name="Ogura Y."/>
            <person name="Katsura K."/>
            <person name="Hayashi T."/>
        </authorList>
    </citation>
    <scope>NUCLEOTIDE SEQUENCE</scope>
    <source>
        <strain evidence="1">DSM 19015</strain>
    </source>
</reference>
<protein>
    <submittedName>
        <fullName evidence="1">Uncharacterized protein</fullName>
    </submittedName>
</protein>